<evidence type="ECO:0000313" key="6">
    <source>
        <dbReference type="Proteomes" id="UP001139226"/>
    </source>
</evidence>
<proteinExistence type="inferred from homology"/>
<dbReference type="InterPro" id="IPR036291">
    <property type="entry name" value="NAD(P)-bd_dom_sf"/>
</dbReference>
<protein>
    <submittedName>
        <fullName evidence="5">SDR family oxidoreductase</fullName>
    </submittedName>
</protein>
<dbReference type="PROSITE" id="PS00061">
    <property type="entry name" value="ADH_SHORT"/>
    <property type="match status" value="1"/>
</dbReference>
<evidence type="ECO:0000256" key="3">
    <source>
        <dbReference type="RuleBase" id="RU000363"/>
    </source>
</evidence>
<dbReference type="InterPro" id="IPR002347">
    <property type="entry name" value="SDR_fam"/>
</dbReference>
<dbReference type="RefSeq" id="WP_240712945.1">
    <property type="nucleotide sequence ID" value="NZ_JAKVTV010000002.1"/>
</dbReference>
<dbReference type="Gene3D" id="3.40.50.720">
    <property type="entry name" value="NAD(P)-binding Rossmann-like Domain"/>
    <property type="match status" value="1"/>
</dbReference>
<dbReference type="InterPro" id="IPR020904">
    <property type="entry name" value="Sc_DH/Rdtase_CS"/>
</dbReference>
<dbReference type="PRINTS" id="PR00080">
    <property type="entry name" value="SDRFAMILY"/>
</dbReference>
<feature type="domain" description="Ketoreductase" evidence="4">
    <location>
        <begin position="7"/>
        <end position="199"/>
    </location>
</feature>
<dbReference type="AlphaFoldDB" id="A0A9X2A8W9"/>
<accession>A0A9X2A8W9</accession>
<evidence type="ECO:0000259" key="4">
    <source>
        <dbReference type="SMART" id="SM00822"/>
    </source>
</evidence>
<dbReference type="CDD" id="cd05339">
    <property type="entry name" value="17beta-HSDXI-like_SDR_c"/>
    <property type="match status" value="1"/>
</dbReference>
<comment type="caution">
    <text evidence="5">The sequence shown here is derived from an EMBL/GenBank/DDBJ whole genome shotgun (WGS) entry which is preliminary data.</text>
</comment>
<dbReference type="Pfam" id="PF00106">
    <property type="entry name" value="adh_short"/>
    <property type="match status" value="1"/>
</dbReference>
<keyword evidence="6" id="KW-1185">Reference proteome</keyword>
<dbReference type="GO" id="GO:0016616">
    <property type="term" value="F:oxidoreductase activity, acting on the CH-OH group of donors, NAD or NADP as acceptor"/>
    <property type="evidence" value="ECO:0007669"/>
    <property type="project" value="TreeGrafter"/>
</dbReference>
<evidence type="ECO:0000313" key="5">
    <source>
        <dbReference type="EMBL" id="MCH4822790.1"/>
    </source>
</evidence>
<organism evidence="5 6">
    <name type="scientific">Christiangramia lutea</name>
    <dbReference type="NCBI Taxonomy" id="1607951"/>
    <lineage>
        <taxon>Bacteria</taxon>
        <taxon>Pseudomonadati</taxon>
        <taxon>Bacteroidota</taxon>
        <taxon>Flavobacteriia</taxon>
        <taxon>Flavobacteriales</taxon>
        <taxon>Flavobacteriaceae</taxon>
        <taxon>Christiangramia</taxon>
    </lineage>
</organism>
<sequence>MTKFKDKNVLITGGASGIGFLMAEAFIKRGATNLIIFDIDEIALKKAGERLQSQGCKILILPTDISKETDLKNSLAIVAEAGLGIDILINNAGVVTGKNFIDHTFQDVDRNMMVNSVAPMKLSLAILPDMIKKGDGHIVNISSAASMLSNPKMSVYCASKWAMTGWSDSLRIEMENEKTGIKVLTVTPYYIDTGMFEGVNSPVVPVLKPDTVAHKIMKAIEKDKIILRTPWIIYTLPFVKGIFPKRLLDIFVGKFFGIYNSMDKFKGREHERG</sequence>
<dbReference type="PANTHER" id="PTHR24322:SF736">
    <property type="entry name" value="RETINOL DEHYDROGENASE 10"/>
    <property type="match status" value="1"/>
</dbReference>
<dbReference type="PRINTS" id="PR00081">
    <property type="entry name" value="GDHRDH"/>
</dbReference>
<dbReference type="SMART" id="SM00822">
    <property type="entry name" value="PKS_KR"/>
    <property type="match status" value="1"/>
</dbReference>
<dbReference type="EMBL" id="JAKVTV010000002">
    <property type="protein sequence ID" value="MCH4822790.1"/>
    <property type="molecule type" value="Genomic_DNA"/>
</dbReference>
<dbReference type="SUPFAM" id="SSF51735">
    <property type="entry name" value="NAD(P)-binding Rossmann-fold domains"/>
    <property type="match status" value="1"/>
</dbReference>
<name>A0A9X2A8W9_9FLAO</name>
<comment type="similarity">
    <text evidence="1 3">Belongs to the short-chain dehydrogenases/reductases (SDR) family.</text>
</comment>
<reference evidence="5" key="1">
    <citation type="submission" date="2022-03" db="EMBL/GenBank/DDBJ databases">
        <title>Gramella crocea sp. nov., isolated from activated sludge of a seafood processing plant.</title>
        <authorList>
            <person name="Zhang X."/>
        </authorList>
    </citation>
    <scope>NUCLEOTIDE SEQUENCE</scope>
    <source>
        <strain evidence="5">YJ019</strain>
    </source>
</reference>
<keyword evidence="2" id="KW-0560">Oxidoreductase</keyword>
<dbReference type="InterPro" id="IPR057326">
    <property type="entry name" value="KR_dom"/>
</dbReference>
<dbReference type="Proteomes" id="UP001139226">
    <property type="component" value="Unassembled WGS sequence"/>
</dbReference>
<gene>
    <name evidence="5" type="ORF">ML462_06360</name>
</gene>
<dbReference type="PANTHER" id="PTHR24322">
    <property type="entry name" value="PKSB"/>
    <property type="match status" value="1"/>
</dbReference>
<evidence type="ECO:0000256" key="2">
    <source>
        <dbReference type="ARBA" id="ARBA00023002"/>
    </source>
</evidence>
<evidence type="ECO:0000256" key="1">
    <source>
        <dbReference type="ARBA" id="ARBA00006484"/>
    </source>
</evidence>